<feature type="domain" description="N-acetyltransferase" evidence="1">
    <location>
        <begin position="6"/>
        <end position="61"/>
    </location>
</feature>
<evidence type="ECO:0000313" key="2">
    <source>
        <dbReference type="EMBL" id="MDY0883493.1"/>
    </source>
</evidence>
<dbReference type="Pfam" id="PF13302">
    <property type="entry name" value="Acetyltransf_3"/>
    <property type="match status" value="1"/>
</dbReference>
<sequence length="98" mass="11293">MIETPRLLLRNCRESDLPAFAALNADPQVTEFLPKQLSREESDAMAARIRTLMTIQDFGFWGGRGARWRRFHRLRRPASAELRSAFHTLYGNRLASCT</sequence>
<accession>A0ABU5EBC7</accession>
<dbReference type="EMBL" id="JAXCLW010000002">
    <property type="protein sequence ID" value="MDY0883493.1"/>
    <property type="molecule type" value="Genomic_DNA"/>
</dbReference>
<gene>
    <name evidence="2" type="ORF">SMD27_11610</name>
</gene>
<dbReference type="InterPro" id="IPR000182">
    <property type="entry name" value="GNAT_dom"/>
</dbReference>
<dbReference type="Gene3D" id="3.40.630.30">
    <property type="match status" value="1"/>
</dbReference>
<dbReference type="Proteomes" id="UP001279642">
    <property type="component" value="Unassembled WGS sequence"/>
</dbReference>
<evidence type="ECO:0000313" key="3">
    <source>
        <dbReference type="Proteomes" id="UP001279642"/>
    </source>
</evidence>
<dbReference type="RefSeq" id="WP_320508526.1">
    <property type="nucleotide sequence ID" value="NZ_JAXCLW010000002.1"/>
</dbReference>
<evidence type="ECO:0000259" key="1">
    <source>
        <dbReference type="Pfam" id="PF13302"/>
    </source>
</evidence>
<name>A0ABU5EBC7_9PROT</name>
<protein>
    <submittedName>
        <fullName evidence="2">GNAT family N-acetyltransferase</fullName>
    </submittedName>
</protein>
<keyword evidence="3" id="KW-1185">Reference proteome</keyword>
<dbReference type="InterPro" id="IPR016181">
    <property type="entry name" value="Acyl_CoA_acyltransferase"/>
</dbReference>
<dbReference type="SUPFAM" id="SSF55729">
    <property type="entry name" value="Acyl-CoA N-acyltransferases (Nat)"/>
    <property type="match status" value="1"/>
</dbReference>
<reference evidence="2 3" key="1">
    <citation type="journal article" date="2016" name="Antonie Van Leeuwenhoek">
        <title>Dongia soli sp. nov., isolated from soil from Dokdo, Korea.</title>
        <authorList>
            <person name="Kim D.U."/>
            <person name="Lee H."/>
            <person name="Kim H."/>
            <person name="Kim S.G."/>
            <person name="Ka J.O."/>
        </authorList>
    </citation>
    <scope>NUCLEOTIDE SEQUENCE [LARGE SCALE GENOMIC DNA]</scope>
    <source>
        <strain evidence="2 3">D78</strain>
    </source>
</reference>
<proteinExistence type="predicted"/>
<organism evidence="2 3">
    <name type="scientific">Dongia soli</name>
    <dbReference type="NCBI Taxonomy" id="600628"/>
    <lineage>
        <taxon>Bacteria</taxon>
        <taxon>Pseudomonadati</taxon>
        <taxon>Pseudomonadota</taxon>
        <taxon>Alphaproteobacteria</taxon>
        <taxon>Rhodospirillales</taxon>
        <taxon>Dongiaceae</taxon>
        <taxon>Dongia</taxon>
    </lineage>
</organism>
<comment type="caution">
    <text evidence="2">The sequence shown here is derived from an EMBL/GenBank/DDBJ whole genome shotgun (WGS) entry which is preliminary data.</text>
</comment>